<protein>
    <recommendedName>
        <fullName evidence="2">Cytochrome bc1 complex Rieske iron-sulfur subunit</fullName>
    </recommendedName>
    <alternativeName>
        <fullName evidence="8">Cytochrome bc1 reductase complex subunit QcrA</fullName>
    </alternativeName>
</protein>
<dbReference type="CDD" id="cd03467">
    <property type="entry name" value="Rieske"/>
    <property type="match status" value="1"/>
</dbReference>
<feature type="domain" description="Rieske" evidence="11">
    <location>
        <begin position="52"/>
        <end position="144"/>
    </location>
</feature>
<evidence type="ECO:0000256" key="7">
    <source>
        <dbReference type="ARBA" id="ARBA00023157"/>
    </source>
</evidence>
<evidence type="ECO:0000256" key="8">
    <source>
        <dbReference type="ARBA" id="ARBA00029586"/>
    </source>
</evidence>
<evidence type="ECO:0000256" key="9">
    <source>
        <dbReference type="ARBA" id="ARBA00034078"/>
    </source>
</evidence>
<feature type="compositionally biased region" description="Low complexity" evidence="10">
    <location>
        <begin position="33"/>
        <end position="55"/>
    </location>
</feature>
<keyword evidence="5" id="KW-0408">Iron</keyword>
<evidence type="ECO:0000256" key="1">
    <source>
        <dbReference type="ARBA" id="ARBA00002494"/>
    </source>
</evidence>
<keyword evidence="13" id="KW-1185">Reference proteome</keyword>
<dbReference type="RefSeq" id="WP_346163087.1">
    <property type="nucleotide sequence ID" value="NZ_BAAAOQ010000011.1"/>
</dbReference>
<organism evidence="12 13">
    <name type="scientific">Streptomyces bangladeshensis</name>
    <dbReference type="NCBI Taxonomy" id="295352"/>
    <lineage>
        <taxon>Bacteria</taxon>
        <taxon>Bacillati</taxon>
        <taxon>Actinomycetota</taxon>
        <taxon>Actinomycetes</taxon>
        <taxon>Kitasatosporales</taxon>
        <taxon>Streptomycetaceae</taxon>
        <taxon>Streptomyces</taxon>
    </lineage>
</organism>
<keyword evidence="7" id="KW-1015">Disulfide bond</keyword>
<evidence type="ECO:0000256" key="10">
    <source>
        <dbReference type="SAM" id="MobiDB-lite"/>
    </source>
</evidence>
<dbReference type="Proteomes" id="UP001501391">
    <property type="component" value="Unassembled WGS sequence"/>
</dbReference>
<evidence type="ECO:0000256" key="5">
    <source>
        <dbReference type="ARBA" id="ARBA00023004"/>
    </source>
</evidence>
<keyword evidence="3" id="KW-0001">2Fe-2S</keyword>
<dbReference type="PROSITE" id="PS51318">
    <property type="entry name" value="TAT"/>
    <property type="match status" value="1"/>
</dbReference>
<evidence type="ECO:0000313" key="12">
    <source>
        <dbReference type="EMBL" id="GAA2197699.1"/>
    </source>
</evidence>
<dbReference type="InterPro" id="IPR006311">
    <property type="entry name" value="TAT_signal"/>
</dbReference>
<dbReference type="Gene3D" id="2.102.10.10">
    <property type="entry name" value="Rieske [2Fe-2S] iron-sulphur domain"/>
    <property type="match status" value="1"/>
</dbReference>
<dbReference type="Pfam" id="PF00355">
    <property type="entry name" value="Rieske"/>
    <property type="match status" value="1"/>
</dbReference>
<comment type="caution">
    <text evidence="12">The sequence shown here is derived from an EMBL/GenBank/DDBJ whole genome shotgun (WGS) entry which is preliminary data.</text>
</comment>
<evidence type="ECO:0000256" key="4">
    <source>
        <dbReference type="ARBA" id="ARBA00022723"/>
    </source>
</evidence>
<evidence type="ECO:0000256" key="6">
    <source>
        <dbReference type="ARBA" id="ARBA00023014"/>
    </source>
</evidence>
<accession>A0ABP5NDQ5</accession>
<evidence type="ECO:0000256" key="3">
    <source>
        <dbReference type="ARBA" id="ARBA00022714"/>
    </source>
</evidence>
<name>A0ABP5NDQ5_9ACTN</name>
<comment type="function">
    <text evidence="1">Iron-sulfur subunit of the cytochrome bc1 complex, an essential component of the respiratory electron transport chain required for ATP synthesis. The bc1 complex catalyzes the oxidation of menaquinol and the reduction of cytochrome c in the respiratory chain. The bc1 complex operates through a Q-cycle mechanism that couples electron transfer to generation of the proton gradient that drives ATP synthesis.</text>
</comment>
<dbReference type="SUPFAM" id="SSF50022">
    <property type="entry name" value="ISP domain"/>
    <property type="match status" value="1"/>
</dbReference>
<dbReference type="InterPro" id="IPR036922">
    <property type="entry name" value="Rieske_2Fe-2S_sf"/>
</dbReference>
<evidence type="ECO:0000313" key="13">
    <source>
        <dbReference type="Proteomes" id="UP001501391"/>
    </source>
</evidence>
<dbReference type="PROSITE" id="PS51257">
    <property type="entry name" value="PROKAR_LIPOPROTEIN"/>
    <property type="match status" value="1"/>
</dbReference>
<keyword evidence="6" id="KW-0411">Iron-sulfur</keyword>
<dbReference type="PRINTS" id="PR00162">
    <property type="entry name" value="RIESKE"/>
</dbReference>
<keyword evidence="4" id="KW-0479">Metal-binding</keyword>
<gene>
    <name evidence="12" type="ORF">GCM10009787_37310</name>
</gene>
<dbReference type="InterPro" id="IPR005805">
    <property type="entry name" value="Rieske_Fe-S_prot_C"/>
</dbReference>
<proteinExistence type="predicted"/>
<sequence length="145" mass="14623">MTQPATRRTVLATGAGALALGCVGCGGKDDDAATPAASSVSPAAEEASPAGKALARTSDIPEGGGKVFKEEQVVVTQPKKGDYKAFSAICTHQGCTVGEVADGTIDCSCHGSRFRISDGSVASGPATRPLDERTITVDGNSIRLD</sequence>
<comment type="cofactor">
    <cofactor evidence="9">
        <name>[2Fe-2S] cluster</name>
        <dbReference type="ChEBI" id="CHEBI:190135"/>
    </cofactor>
</comment>
<dbReference type="InterPro" id="IPR017941">
    <property type="entry name" value="Rieske_2Fe-2S"/>
</dbReference>
<feature type="region of interest" description="Disordered" evidence="10">
    <location>
        <begin position="32"/>
        <end position="65"/>
    </location>
</feature>
<dbReference type="EMBL" id="BAAAOQ010000011">
    <property type="protein sequence ID" value="GAA2197699.1"/>
    <property type="molecule type" value="Genomic_DNA"/>
</dbReference>
<dbReference type="PROSITE" id="PS51296">
    <property type="entry name" value="RIESKE"/>
    <property type="match status" value="1"/>
</dbReference>
<dbReference type="PANTHER" id="PTHR10134">
    <property type="entry name" value="CYTOCHROME B-C1 COMPLEX SUBUNIT RIESKE, MITOCHONDRIAL"/>
    <property type="match status" value="1"/>
</dbReference>
<evidence type="ECO:0000256" key="2">
    <source>
        <dbReference type="ARBA" id="ARBA00015816"/>
    </source>
</evidence>
<reference evidence="13" key="1">
    <citation type="journal article" date="2019" name="Int. J. Syst. Evol. Microbiol.">
        <title>The Global Catalogue of Microorganisms (GCM) 10K type strain sequencing project: providing services to taxonomists for standard genome sequencing and annotation.</title>
        <authorList>
            <consortium name="The Broad Institute Genomics Platform"/>
            <consortium name="The Broad Institute Genome Sequencing Center for Infectious Disease"/>
            <person name="Wu L."/>
            <person name="Ma J."/>
        </authorList>
    </citation>
    <scope>NUCLEOTIDE SEQUENCE [LARGE SCALE GENOMIC DNA]</scope>
    <source>
        <strain evidence="13">JCM 14924</strain>
    </source>
</reference>
<evidence type="ECO:0000259" key="11">
    <source>
        <dbReference type="PROSITE" id="PS51296"/>
    </source>
</evidence>
<dbReference type="InterPro" id="IPR014349">
    <property type="entry name" value="Rieske_Fe-S_prot"/>
</dbReference>